<reference evidence="2" key="1">
    <citation type="submission" date="2025-08" db="UniProtKB">
        <authorList>
            <consortium name="Ensembl"/>
        </authorList>
    </citation>
    <scope>IDENTIFICATION</scope>
</reference>
<protein>
    <recommendedName>
        <fullName evidence="1">Immunoglobulin V-set domain-containing protein</fullName>
    </recommendedName>
</protein>
<accession>A0A3Q2DUQ1</accession>
<dbReference type="Pfam" id="PF07686">
    <property type="entry name" value="V-set"/>
    <property type="match status" value="1"/>
</dbReference>
<dbReference type="InterPro" id="IPR013783">
    <property type="entry name" value="Ig-like_fold"/>
</dbReference>
<evidence type="ECO:0000313" key="2">
    <source>
        <dbReference type="Ensembl" id="ENSCVAP00000023387.1"/>
    </source>
</evidence>
<evidence type="ECO:0000313" key="3">
    <source>
        <dbReference type="Proteomes" id="UP000265020"/>
    </source>
</evidence>
<name>A0A3Q2DUQ1_CYPVA</name>
<dbReference type="AlphaFoldDB" id="A0A3Q2DUQ1"/>
<proteinExistence type="predicted"/>
<dbReference type="SUPFAM" id="SSF48726">
    <property type="entry name" value="Immunoglobulin"/>
    <property type="match status" value="1"/>
</dbReference>
<dbReference type="Ensembl" id="ENSCVAT00000006852.1">
    <property type="protein sequence ID" value="ENSCVAP00000023387.1"/>
    <property type="gene ID" value="ENSCVAG00000006705.1"/>
</dbReference>
<evidence type="ECO:0000259" key="1">
    <source>
        <dbReference type="Pfam" id="PF07686"/>
    </source>
</evidence>
<organism evidence="2 3">
    <name type="scientific">Cyprinodon variegatus</name>
    <name type="common">Sheepshead minnow</name>
    <dbReference type="NCBI Taxonomy" id="28743"/>
    <lineage>
        <taxon>Eukaryota</taxon>
        <taxon>Metazoa</taxon>
        <taxon>Chordata</taxon>
        <taxon>Craniata</taxon>
        <taxon>Vertebrata</taxon>
        <taxon>Euteleostomi</taxon>
        <taxon>Actinopterygii</taxon>
        <taxon>Neopterygii</taxon>
        <taxon>Teleostei</taxon>
        <taxon>Neoteleostei</taxon>
        <taxon>Acanthomorphata</taxon>
        <taxon>Ovalentaria</taxon>
        <taxon>Atherinomorphae</taxon>
        <taxon>Cyprinodontiformes</taxon>
        <taxon>Cyprinodontidae</taxon>
        <taxon>Cyprinodon</taxon>
    </lineage>
</organism>
<reference evidence="2" key="2">
    <citation type="submission" date="2025-09" db="UniProtKB">
        <authorList>
            <consortium name="Ensembl"/>
        </authorList>
    </citation>
    <scope>IDENTIFICATION</scope>
</reference>
<dbReference type="InterPro" id="IPR013106">
    <property type="entry name" value="Ig_V-set"/>
</dbReference>
<dbReference type="InterPro" id="IPR036179">
    <property type="entry name" value="Ig-like_dom_sf"/>
</dbReference>
<dbReference type="Proteomes" id="UP000265020">
    <property type="component" value="Unassembled WGS sequence"/>
</dbReference>
<sequence length="106" mass="12358">MVEDYNLLNCSHQHQPTLEVKTIGHATYIENFESLYPRFKFLRNQSSDSYDLLIINVTDSDEGLYYCGTFENKVEKEKNGNIVLKDVYVYGNISTRITLCKFSFLI</sequence>
<feature type="domain" description="Immunoglobulin V-set" evidence="1">
    <location>
        <begin position="33"/>
        <end position="78"/>
    </location>
</feature>
<keyword evidence="3" id="KW-1185">Reference proteome</keyword>
<dbReference type="Gene3D" id="2.60.40.10">
    <property type="entry name" value="Immunoglobulins"/>
    <property type="match status" value="1"/>
</dbReference>